<dbReference type="EMBL" id="ML986514">
    <property type="protein sequence ID" value="KAF2272959.1"/>
    <property type="molecule type" value="Genomic_DNA"/>
</dbReference>
<keyword evidence="2" id="KW-1185">Reference proteome</keyword>
<sequence length="75" mass="8016">MKVCSGSEARVYGTVCSRSQSGSVAGGAHAKRYQDENASKCTQAGAGMQKGSTRALYPKQAINSEYRQCVSHRTK</sequence>
<evidence type="ECO:0000313" key="2">
    <source>
        <dbReference type="Proteomes" id="UP000800097"/>
    </source>
</evidence>
<dbReference type="RefSeq" id="XP_033650498.1">
    <property type="nucleotide sequence ID" value="XM_033799092.1"/>
</dbReference>
<name>A0A6A6JCP5_WESOR</name>
<proteinExistence type="predicted"/>
<dbReference type="Proteomes" id="UP000800097">
    <property type="component" value="Unassembled WGS sequence"/>
</dbReference>
<dbReference type="GeneID" id="54552267"/>
<reference evidence="1" key="1">
    <citation type="journal article" date="2020" name="Stud. Mycol.">
        <title>101 Dothideomycetes genomes: a test case for predicting lifestyles and emergence of pathogens.</title>
        <authorList>
            <person name="Haridas S."/>
            <person name="Albert R."/>
            <person name="Binder M."/>
            <person name="Bloem J."/>
            <person name="Labutti K."/>
            <person name="Salamov A."/>
            <person name="Andreopoulos B."/>
            <person name="Baker S."/>
            <person name="Barry K."/>
            <person name="Bills G."/>
            <person name="Bluhm B."/>
            <person name="Cannon C."/>
            <person name="Castanera R."/>
            <person name="Culley D."/>
            <person name="Daum C."/>
            <person name="Ezra D."/>
            <person name="Gonzalez J."/>
            <person name="Henrissat B."/>
            <person name="Kuo A."/>
            <person name="Liang C."/>
            <person name="Lipzen A."/>
            <person name="Lutzoni F."/>
            <person name="Magnuson J."/>
            <person name="Mondo S."/>
            <person name="Nolan M."/>
            <person name="Ohm R."/>
            <person name="Pangilinan J."/>
            <person name="Park H.-J."/>
            <person name="Ramirez L."/>
            <person name="Alfaro M."/>
            <person name="Sun H."/>
            <person name="Tritt A."/>
            <person name="Yoshinaga Y."/>
            <person name="Zwiers L.-H."/>
            <person name="Turgeon B."/>
            <person name="Goodwin S."/>
            <person name="Spatafora J."/>
            <person name="Crous P."/>
            <person name="Grigoriev I."/>
        </authorList>
    </citation>
    <scope>NUCLEOTIDE SEQUENCE</scope>
    <source>
        <strain evidence="1">CBS 379.55</strain>
    </source>
</reference>
<dbReference type="AlphaFoldDB" id="A0A6A6JCP5"/>
<protein>
    <submittedName>
        <fullName evidence="1">Uncharacterized protein</fullName>
    </submittedName>
</protein>
<organism evidence="1 2">
    <name type="scientific">Westerdykella ornata</name>
    <dbReference type="NCBI Taxonomy" id="318751"/>
    <lineage>
        <taxon>Eukaryota</taxon>
        <taxon>Fungi</taxon>
        <taxon>Dikarya</taxon>
        <taxon>Ascomycota</taxon>
        <taxon>Pezizomycotina</taxon>
        <taxon>Dothideomycetes</taxon>
        <taxon>Pleosporomycetidae</taxon>
        <taxon>Pleosporales</taxon>
        <taxon>Sporormiaceae</taxon>
        <taxon>Westerdykella</taxon>
    </lineage>
</organism>
<gene>
    <name evidence="1" type="ORF">EI97DRAFT_436404</name>
</gene>
<evidence type="ECO:0000313" key="1">
    <source>
        <dbReference type="EMBL" id="KAF2272959.1"/>
    </source>
</evidence>
<accession>A0A6A6JCP5</accession>